<gene>
    <name evidence="1" type="ORF">FOT63_24715</name>
</gene>
<sequence length="143" mass="16149">MEINYEAICIELRRWANATKRETVAAEITQHYFELGGGDLPLYPIEAPGATHNNMQNIFRWLDSGSRKAKVKIEALKPAILKALEQRRYGTIQYQVARAQKEFAEAVSAALLELPEADEEINDAIEALHVLRSRPHSGIYCRG</sequence>
<reference evidence="1 2" key="1">
    <citation type="submission" date="2019-07" db="EMBL/GenBank/DDBJ databases">
        <title>Serratia strains were isolated from fresh produce.</title>
        <authorList>
            <person name="Cho G.-S."/>
            <person name="Stein M."/>
            <person name="Lee W."/>
            <person name="Suh S.H."/>
            <person name="Franz C.M.A.P."/>
        </authorList>
    </citation>
    <scope>NUCLEOTIDE SEQUENCE [LARGE SCALE GENOMIC DNA]</scope>
    <source>
        <strain evidence="1 2">S17</strain>
    </source>
</reference>
<name>A0A9X9BXR0_9GAMM</name>
<dbReference type="InterPro" id="IPR037042">
    <property type="entry name" value="YdaT-like_sf"/>
</dbReference>
<dbReference type="AlphaFoldDB" id="A0A9X9BXR0"/>
<dbReference type="RefSeq" id="WP_060559398.1">
    <property type="nucleotide sequence ID" value="NZ_JAQSSV010000006.1"/>
</dbReference>
<organism evidence="1 2">
    <name type="scientific">Serratia ureilytica</name>
    <dbReference type="NCBI Taxonomy" id="300181"/>
    <lineage>
        <taxon>Bacteria</taxon>
        <taxon>Pseudomonadati</taxon>
        <taxon>Pseudomonadota</taxon>
        <taxon>Gammaproteobacteria</taxon>
        <taxon>Enterobacterales</taxon>
        <taxon>Yersiniaceae</taxon>
        <taxon>Serratia</taxon>
    </lineage>
</organism>
<dbReference type="InterPro" id="IPR009364">
    <property type="entry name" value="YdaT-like"/>
</dbReference>
<evidence type="ECO:0000313" key="2">
    <source>
        <dbReference type="Proteomes" id="UP000321307"/>
    </source>
</evidence>
<dbReference type="EMBL" id="VOUP01000052">
    <property type="protein sequence ID" value="TXE22818.1"/>
    <property type="molecule type" value="Genomic_DNA"/>
</dbReference>
<dbReference type="Pfam" id="PF06254">
    <property type="entry name" value="YdaT_toxin"/>
    <property type="match status" value="1"/>
</dbReference>
<protein>
    <submittedName>
        <fullName evidence="1">tRNA-(Guanine-N1)-methyltransferase</fullName>
    </submittedName>
</protein>
<dbReference type="Gene3D" id="1.10.3600.10">
    <property type="entry name" value="Putative bacterial toxin ydaT"/>
    <property type="match status" value="1"/>
</dbReference>
<dbReference type="Proteomes" id="UP000321307">
    <property type="component" value="Unassembled WGS sequence"/>
</dbReference>
<accession>A0A9X9BXR0</accession>
<proteinExistence type="predicted"/>
<comment type="caution">
    <text evidence="1">The sequence shown here is derived from an EMBL/GenBank/DDBJ whole genome shotgun (WGS) entry which is preliminary data.</text>
</comment>
<evidence type="ECO:0000313" key="1">
    <source>
        <dbReference type="EMBL" id="TXE22818.1"/>
    </source>
</evidence>